<protein>
    <submittedName>
        <fullName evidence="1">Metallopeptidase family protein</fullName>
    </submittedName>
</protein>
<dbReference type="Proteomes" id="UP000305888">
    <property type="component" value="Chromosome"/>
</dbReference>
<dbReference type="InterPro" id="IPR010428">
    <property type="entry name" value="Zincin_1"/>
</dbReference>
<dbReference type="EMBL" id="CP040818">
    <property type="protein sequence ID" value="QDL93070.1"/>
    <property type="molecule type" value="Genomic_DNA"/>
</dbReference>
<reference evidence="1 2" key="1">
    <citation type="submission" date="2019-06" db="EMBL/GenBank/DDBJ databases">
        <title>Genome sequence of Rhodobacteraceae bacterium D4M1.</title>
        <authorList>
            <person name="Cao J."/>
        </authorList>
    </citation>
    <scope>NUCLEOTIDE SEQUENCE [LARGE SCALE GENOMIC DNA]</scope>
    <source>
        <strain evidence="1 2">D4M1</strain>
    </source>
</reference>
<accession>A0A5B8G037</accession>
<dbReference type="Pfam" id="PF06262">
    <property type="entry name" value="Zincin_1"/>
    <property type="match status" value="1"/>
</dbReference>
<dbReference type="AlphaFoldDB" id="A0A5B8G037"/>
<sequence>MTASDSPDDDLTAPGLAQIEALVQAAFAALPAPVRQACADLALRVEDFPTDEIVEEMELESPWDLTGLYQGVPLTEKSTWDMPTGPDTVWLYRRPILDEWVERGDVGLAALVSHVLVHEIAHHLGWSDADIMRVDDWTR</sequence>
<gene>
    <name evidence="1" type="ORF">FDP22_15525</name>
</gene>
<name>A0A5B8G037_9RHOB</name>
<proteinExistence type="predicted"/>
<dbReference type="InterPro" id="IPR038555">
    <property type="entry name" value="Zincin_1_sf"/>
</dbReference>
<dbReference type="SUPFAM" id="SSF55486">
    <property type="entry name" value="Metalloproteases ('zincins'), catalytic domain"/>
    <property type="match status" value="1"/>
</dbReference>
<dbReference type="Gene3D" id="3.30.2010.20">
    <property type="match status" value="1"/>
</dbReference>
<dbReference type="CDD" id="cd12952">
    <property type="entry name" value="MMP_ACEL2062"/>
    <property type="match status" value="1"/>
</dbReference>
<dbReference type="KEGG" id="ppru:FDP22_15525"/>
<dbReference type="OrthoDB" id="9806895at2"/>
<keyword evidence="2" id="KW-1185">Reference proteome</keyword>
<dbReference type="RefSeq" id="WP_138575034.1">
    <property type="nucleotide sequence ID" value="NZ_CP040818.1"/>
</dbReference>
<evidence type="ECO:0000313" key="1">
    <source>
        <dbReference type="EMBL" id="QDL93070.1"/>
    </source>
</evidence>
<evidence type="ECO:0000313" key="2">
    <source>
        <dbReference type="Proteomes" id="UP000305888"/>
    </source>
</evidence>
<organism evidence="1 2">
    <name type="scientific">Paroceanicella profunda</name>
    <dbReference type="NCBI Taxonomy" id="2579971"/>
    <lineage>
        <taxon>Bacteria</taxon>
        <taxon>Pseudomonadati</taxon>
        <taxon>Pseudomonadota</taxon>
        <taxon>Alphaproteobacteria</taxon>
        <taxon>Rhodobacterales</taxon>
        <taxon>Paracoccaceae</taxon>
        <taxon>Paroceanicella</taxon>
    </lineage>
</organism>